<keyword evidence="2" id="KW-0472">Membrane</keyword>
<dbReference type="InterPro" id="IPR051675">
    <property type="entry name" value="Endo/Exo/Phosphatase_dom_1"/>
</dbReference>
<dbReference type="NCBIfam" id="TIGR00426">
    <property type="entry name" value="competence protein ComEA helix-hairpin-helix repeat region"/>
    <property type="match status" value="1"/>
</dbReference>
<keyword evidence="2" id="KW-1133">Transmembrane helix</keyword>
<evidence type="ECO:0000259" key="3">
    <source>
        <dbReference type="SMART" id="SM00278"/>
    </source>
</evidence>
<proteinExistence type="predicted"/>
<evidence type="ECO:0000256" key="1">
    <source>
        <dbReference type="SAM" id="MobiDB-lite"/>
    </source>
</evidence>
<dbReference type="Proteomes" id="UP000236214">
    <property type="component" value="Unassembled WGS sequence"/>
</dbReference>
<dbReference type="GeneID" id="64054044"/>
<evidence type="ECO:0000313" key="4">
    <source>
        <dbReference type="EMBL" id="GBD68311.1"/>
    </source>
</evidence>
<dbReference type="Gene3D" id="1.10.150.280">
    <property type="entry name" value="AF1531-like domain"/>
    <property type="match status" value="1"/>
</dbReference>
<evidence type="ECO:0000313" key="5">
    <source>
        <dbReference type="Proteomes" id="UP000236214"/>
    </source>
</evidence>
<gene>
    <name evidence="4" type="ORF">TEHN7118_1117</name>
</gene>
<comment type="caution">
    <text evidence="4">The sequence shown here is derived from an EMBL/GenBank/DDBJ whole genome shotgun (WGS) entry which is preliminary data.</text>
</comment>
<dbReference type="SUPFAM" id="SSF47781">
    <property type="entry name" value="RuvA domain 2-like"/>
    <property type="match status" value="1"/>
</dbReference>
<dbReference type="InterPro" id="IPR004509">
    <property type="entry name" value="Competence_ComEA_HhH"/>
</dbReference>
<dbReference type="PANTHER" id="PTHR21180">
    <property type="entry name" value="ENDONUCLEASE/EXONUCLEASE/PHOSPHATASE FAMILY DOMAIN-CONTAINING PROTEIN 1"/>
    <property type="match status" value="1"/>
</dbReference>
<organism evidence="4 5">
    <name type="scientific">Tetragenococcus halophilus subsp. halophilus</name>
    <dbReference type="NCBI Taxonomy" id="1513897"/>
    <lineage>
        <taxon>Bacteria</taxon>
        <taxon>Bacillati</taxon>
        <taxon>Bacillota</taxon>
        <taxon>Bacilli</taxon>
        <taxon>Lactobacillales</taxon>
        <taxon>Enterococcaceae</taxon>
        <taxon>Tetragenococcus</taxon>
    </lineage>
</organism>
<dbReference type="AlphaFoldDB" id="A0A2H6CTK3"/>
<dbReference type="InterPro" id="IPR019554">
    <property type="entry name" value="Soluble_ligand-bd"/>
</dbReference>
<feature type="transmembrane region" description="Helical" evidence="2">
    <location>
        <begin position="9"/>
        <end position="27"/>
    </location>
</feature>
<dbReference type="Pfam" id="PF12836">
    <property type="entry name" value="HHH_3"/>
    <property type="match status" value="1"/>
</dbReference>
<protein>
    <submittedName>
        <fullName evidence="4">Putative competence protein ComEA</fullName>
    </submittedName>
</protein>
<name>A0A2H6CTK3_TETHA</name>
<dbReference type="GO" id="GO:0015627">
    <property type="term" value="C:type II protein secretion system complex"/>
    <property type="evidence" value="ECO:0007669"/>
    <property type="project" value="TreeGrafter"/>
</dbReference>
<dbReference type="GO" id="GO:0003677">
    <property type="term" value="F:DNA binding"/>
    <property type="evidence" value="ECO:0007669"/>
    <property type="project" value="InterPro"/>
</dbReference>
<keyword evidence="5" id="KW-1185">Reference proteome</keyword>
<feature type="region of interest" description="Disordered" evidence="1">
    <location>
        <begin position="37"/>
        <end position="58"/>
    </location>
</feature>
<dbReference type="PANTHER" id="PTHR21180:SF32">
    <property type="entry name" value="ENDONUCLEASE_EXONUCLEASE_PHOSPHATASE FAMILY DOMAIN-CONTAINING PROTEIN 1"/>
    <property type="match status" value="1"/>
</dbReference>
<dbReference type="SMART" id="SM00278">
    <property type="entry name" value="HhH1"/>
    <property type="match status" value="2"/>
</dbReference>
<dbReference type="EMBL" id="BDEC01000040">
    <property type="protein sequence ID" value="GBD68311.1"/>
    <property type="molecule type" value="Genomic_DNA"/>
</dbReference>
<feature type="domain" description="Helix-hairpin-helix DNA-binding motif class 1" evidence="3">
    <location>
        <begin position="150"/>
        <end position="169"/>
    </location>
</feature>
<accession>A0A2H6CTK3</accession>
<feature type="domain" description="Helix-hairpin-helix DNA-binding motif class 1" evidence="3">
    <location>
        <begin position="180"/>
        <end position="199"/>
    </location>
</feature>
<sequence>MVKERLKKFLPLILATLATVFVLAIYFSQSNNEQADAWEENESAFQQATEDSEKTTEETGKIIVDIKGEINKPGVYELEGDARVKEVILEAGGLTKQAEEKQLNLAEKLQDQQMIYIPNKEEAEEMAIDGDKETGDNNEDMIDINAADINELQKISGVGPAKAQAIVDYREENGAFESVDELNEISGFGEKTVEKLRDSIKI</sequence>
<dbReference type="Pfam" id="PF10531">
    <property type="entry name" value="SLBB"/>
    <property type="match status" value="1"/>
</dbReference>
<evidence type="ECO:0000256" key="2">
    <source>
        <dbReference type="SAM" id="Phobius"/>
    </source>
</evidence>
<dbReference type="Gene3D" id="3.10.20.600">
    <property type="match status" value="1"/>
</dbReference>
<dbReference type="GO" id="GO:0006281">
    <property type="term" value="P:DNA repair"/>
    <property type="evidence" value="ECO:0007669"/>
    <property type="project" value="InterPro"/>
</dbReference>
<keyword evidence="2" id="KW-0812">Transmembrane</keyword>
<dbReference type="GO" id="GO:0015628">
    <property type="term" value="P:protein secretion by the type II secretion system"/>
    <property type="evidence" value="ECO:0007669"/>
    <property type="project" value="TreeGrafter"/>
</dbReference>
<dbReference type="InterPro" id="IPR010994">
    <property type="entry name" value="RuvA_2-like"/>
</dbReference>
<dbReference type="RefSeq" id="WP_061840254.1">
    <property type="nucleotide sequence ID" value="NZ_BDEB01000005.1"/>
</dbReference>
<dbReference type="InterPro" id="IPR003583">
    <property type="entry name" value="Hlx-hairpin-Hlx_DNA-bd_motif"/>
</dbReference>
<reference evidence="4 5" key="1">
    <citation type="submission" date="2016-05" db="EMBL/GenBank/DDBJ databases">
        <title>Whole genome sequencing of Tetragenococcus halophilus subsp. halophilus NISL 7118.</title>
        <authorList>
            <person name="Shiwa Y."/>
            <person name="Nishimura I."/>
            <person name="Yoshikawa H."/>
            <person name="Koyama Y."/>
            <person name="Oguma T."/>
        </authorList>
    </citation>
    <scope>NUCLEOTIDE SEQUENCE [LARGE SCALE GENOMIC DNA]</scope>
    <source>
        <strain evidence="4 5">NISL 7118</strain>
    </source>
</reference>